<dbReference type="PANTHER" id="PTHR31490:SF3">
    <property type="entry name" value="GLYCOSYL HYDROLASE FAMILY 10 PROTEIN"/>
    <property type="match status" value="1"/>
</dbReference>
<dbReference type="Gene3D" id="3.20.20.80">
    <property type="entry name" value="Glycosidases"/>
    <property type="match status" value="1"/>
</dbReference>
<comment type="caution">
    <text evidence="1">The sequence shown here is derived from an EMBL/GenBank/DDBJ whole genome shotgun (WGS) entry which is preliminary data.</text>
</comment>
<organism evidence="1 2">
    <name type="scientific">Lithospermum erythrorhizon</name>
    <name type="common">Purple gromwell</name>
    <name type="synonym">Lithospermum officinale var. erythrorhizon</name>
    <dbReference type="NCBI Taxonomy" id="34254"/>
    <lineage>
        <taxon>Eukaryota</taxon>
        <taxon>Viridiplantae</taxon>
        <taxon>Streptophyta</taxon>
        <taxon>Embryophyta</taxon>
        <taxon>Tracheophyta</taxon>
        <taxon>Spermatophyta</taxon>
        <taxon>Magnoliopsida</taxon>
        <taxon>eudicotyledons</taxon>
        <taxon>Gunneridae</taxon>
        <taxon>Pentapetalae</taxon>
        <taxon>asterids</taxon>
        <taxon>lamiids</taxon>
        <taxon>Boraginales</taxon>
        <taxon>Boraginaceae</taxon>
        <taxon>Boraginoideae</taxon>
        <taxon>Lithospermeae</taxon>
        <taxon>Lithospermum</taxon>
    </lineage>
</organism>
<dbReference type="Proteomes" id="UP001454036">
    <property type="component" value="Unassembled WGS sequence"/>
</dbReference>
<gene>
    <name evidence="1" type="ORF">LIER_02641</name>
</gene>
<dbReference type="InterPro" id="IPR017853">
    <property type="entry name" value="GH"/>
</dbReference>
<dbReference type="SUPFAM" id="SSF51445">
    <property type="entry name" value="(Trans)glycosidases"/>
    <property type="match status" value="1"/>
</dbReference>
<dbReference type="EMBL" id="BAABME010000291">
    <property type="protein sequence ID" value="GAA0141513.1"/>
    <property type="molecule type" value="Genomic_DNA"/>
</dbReference>
<dbReference type="GO" id="GO:0004553">
    <property type="term" value="F:hydrolase activity, hydrolyzing O-glycosyl compounds"/>
    <property type="evidence" value="ECO:0007669"/>
    <property type="project" value="InterPro"/>
</dbReference>
<proteinExistence type="predicted"/>
<dbReference type="InterPro" id="IPR044846">
    <property type="entry name" value="GH10"/>
</dbReference>
<dbReference type="AlphaFoldDB" id="A0AAV3NUU4"/>
<keyword evidence="2" id="KW-1185">Reference proteome</keyword>
<sequence>MIKNQQNVNGSGVPAFVLYNLPANTFYSFSGWVKIEGVGSSVIRVTITTDNSTFNCIGNVVAKDNCWSFLKGGFNLDSTAKFCFHPIPIKHNSLISNGGETNKMRLTEKCSTTVHVSDAKGNRLQGAVIITDQVSWDFPFGSAIDLHIIENTDYQNWFIERFNAAVFEAELKWYSTEPNKEK</sequence>
<protein>
    <submittedName>
        <fullName evidence="1">Uncharacterized protein</fullName>
    </submittedName>
</protein>
<name>A0AAV3NUU4_LITER</name>
<dbReference type="PANTHER" id="PTHR31490">
    <property type="entry name" value="GLYCOSYL HYDROLASE"/>
    <property type="match status" value="1"/>
</dbReference>
<evidence type="ECO:0000313" key="1">
    <source>
        <dbReference type="EMBL" id="GAA0141513.1"/>
    </source>
</evidence>
<dbReference type="GO" id="GO:0005975">
    <property type="term" value="P:carbohydrate metabolic process"/>
    <property type="evidence" value="ECO:0007669"/>
    <property type="project" value="InterPro"/>
</dbReference>
<dbReference type="Gene3D" id="2.60.120.260">
    <property type="entry name" value="Galactose-binding domain-like"/>
    <property type="match status" value="1"/>
</dbReference>
<evidence type="ECO:0000313" key="2">
    <source>
        <dbReference type="Proteomes" id="UP001454036"/>
    </source>
</evidence>
<reference evidence="1 2" key="1">
    <citation type="submission" date="2024-01" db="EMBL/GenBank/DDBJ databases">
        <title>The complete chloroplast genome sequence of Lithospermum erythrorhizon: insights into the phylogenetic relationship among Boraginaceae species and the maternal lineages of purple gromwells.</title>
        <authorList>
            <person name="Okada T."/>
            <person name="Watanabe K."/>
        </authorList>
    </citation>
    <scope>NUCLEOTIDE SEQUENCE [LARGE SCALE GENOMIC DNA]</scope>
</reference>
<accession>A0AAV3NUU4</accession>